<dbReference type="Proteomes" id="UP000555828">
    <property type="component" value="Unassembled WGS sequence"/>
</dbReference>
<evidence type="ECO:0000259" key="1">
    <source>
        <dbReference type="PROSITE" id="PS51186"/>
    </source>
</evidence>
<feature type="domain" description="N-acetyltransferase" evidence="1">
    <location>
        <begin position="7"/>
        <end position="172"/>
    </location>
</feature>
<dbReference type="PANTHER" id="PTHR43415">
    <property type="entry name" value="SPERMIDINE N(1)-ACETYLTRANSFERASE"/>
    <property type="match status" value="1"/>
</dbReference>
<proteinExistence type="predicted"/>
<evidence type="ECO:0000313" key="3">
    <source>
        <dbReference type="Proteomes" id="UP000555828"/>
    </source>
</evidence>
<dbReference type="AlphaFoldDB" id="A0A841GTC5"/>
<dbReference type="InterPro" id="IPR000182">
    <property type="entry name" value="GNAT_dom"/>
</dbReference>
<gene>
    <name evidence="2" type="ORF">HNP65_001643</name>
</gene>
<dbReference type="Pfam" id="PF13302">
    <property type="entry name" value="Acetyltransf_3"/>
    <property type="match status" value="1"/>
</dbReference>
<keyword evidence="2" id="KW-0808">Transferase</keyword>
<protein>
    <submittedName>
        <fullName evidence="2">RimJ/RimL family protein N-acetyltransferase</fullName>
    </submittedName>
</protein>
<dbReference type="PANTHER" id="PTHR43415:SF3">
    <property type="entry name" value="GNAT-FAMILY ACETYLTRANSFERASE"/>
    <property type="match status" value="1"/>
</dbReference>
<dbReference type="GO" id="GO:0016747">
    <property type="term" value="F:acyltransferase activity, transferring groups other than amino-acyl groups"/>
    <property type="evidence" value="ECO:0007669"/>
    <property type="project" value="InterPro"/>
</dbReference>
<accession>A0A841GTC5</accession>
<evidence type="ECO:0000313" key="2">
    <source>
        <dbReference type="EMBL" id="MBB6063179.1"/>
    </source>
</evidence>
<keyword evidence="3" id="KW-1185">Reference proteome</keyword>
<dbReference type="PROSITE" id="PS51186">
    <property type="entry name" value="GNAT"/>
    <property type="match status" value="1"/>
</dbReference>
<dbReference type="Gene3D" id="3.40.630.30">
    <property type="match status" value="1"/>
</dbReference>
<reference evidence="2 3" key="1">
    <citation type="submission" date="2020-08" db="EMBL/GenBank/DDBJ databases">
        <title>Genomic Encyclopedia of Type Strains, Phase IV (KMG-IV): sequencing the most valuable type-strain genomes for metagenomic binning, comparative biology and taxonomic classification.</title>
        <authorList>
            <person name="Goeker M."/>
        </authorList>
    </citation>
    <scope>NUCLEOTIDE SEQUENCE [LARGE SCALE GENOMIC DNA]</scope>
    <source>
        <strain evidence="2 3">DSM 13481</strain>
    </source>
</reference>
<comment type="caution">
    <text evidence="2">The sequence shown here is derived from an EMBL/GenBank/DDBJ whole genome shotgun (WGS) entry which is preliminary data.</text>
</comment>
<dbReference type="RefSeq" id="WP_184619781.1">
    <property type="nucleotide sequence ID" value="NZ_JACHEX010000005.1"/>
</dbReference>
<organism evidence="2 3">
    <name type="scientific">Thermosipho japonicus</name>
    <dbReference type="NCBI Taxonomy" id="90323"/>
    <lineage>
        <taxon>Bacteria</taxon>
        <taxon>Thermotogati</taxon>
        <taxon>Thermotogota</taxon>
        <taxon>Thermotogae</taxon>
        <taxon>Thermotogales</taxon>
        <taxon>Fervidobacteriaceae</taxon>
        <taxon>Thermosipho</taxon>
    </lineage>
</organism>
<sequence length="176" mass="20575">MYNGKLVRLRAYEKGDLEIARKFVNDPEVKKYLIPGIPFPLRGDDEEKWYNSLNPFGKGEYSFAIERIEDGKYIGGCGINKVDWKNSVAEVGIFLGKPYWNKGYGTDAMRVLVNFVFNEMNVNKVKLEVFSFNERAIRSYEKVGFKREGVLREEIFRNGKYYNVIVMGLLRREWNS</sequence>
<dbReference type="InterPro" id="IPR016181">
    <property type="entry name" value="Acyl_CoA_acyltransferase"/>
</dbReference>
<name>A0A841GTC5_9BACT</name>
<dbReference type="EMBL" id="JACHEX010000005">
    <property type="protein sequence ID" value="MBB6063179.1"/>
    <property type="molecule type" value="Genomic_DNA"/>
</dbReference>
<dbReference type="SUPFAM" id="SSF55729">
    <property type="entry name" value="Acyl-CoA N-acyltransferases (Nat)"/>
    <property type="match status" value="1"/>
</dbReference>